<sequence>MPRKGRAKVVVDPQQKRETRLQHSKRLGLTNKNPLITHIAALNRGNPRKDDSLKLLYEIAHKVSYIMKQQSFRVGQLVEFYPSNKALLGMNVNRGARILIRLRYPNDPHSFLPLESLVGTMLHELTHNLFGPHDSKFYSKLDSLSSEQWIIEQKGLYNTFLGDGIRLSTFSVTDLTNYNKLGSARISTTNGPRVLGNNNTKDHAHKTHTKTPRQMAAIAAERRSYDNKWCRDTNTHSINKMEHEVTNPGLKIIDLTELDEKDGHGQNRKGKSHDVQEKKIENKALIRHDHVNTYIEISDNDDNTADKNHVIDTNSTNNTHEVILIDDIDKQ</sequence>
<dbReference type="AlphaFoldDB" id="A0A376BBE9"/>
<dbReference type="VEuPathDB" id="FungiDB:SCODWIG_03775"/>
<evidence type="ECO:0000256" key="1">
    <source>
        <dbReference type="SAM" id="MobiDB-lite"/>
    </source>
</evidence>
<dbReference type="Pfam" id="PF08325">
    <property type="entry name" value="WLM"/>
    <property type="match status" value="1"/>
</dbReference>
<dbReference type="GO" id="GO:0006281">
    <property type="term" value="P:DNA repair"/>
    <property type="evidence" value="ECO:0007669"/>
    <property type="project" value="TreeGrafter"/>
</dbReference>
<dbReference type="GO" id="GO:0008237">
    <property type="term" value="F:metallopeptidase activity"/>
    <property type="evidence" value="ECO:0007669"/>
    <property type="project" value="TreeGrafter"/>
</dbReference>
<dbReference type="EMBL" id="UFAJ01001061">
    <property type="protein sequence ID" value="SSD62013.1"/>
    <property type="molecule type" value="Genomic_DNA"/>
</dbReference>
<reference evidence="4" key="1">
    <citation type="submission" date="2018-06" db="EMBL/GenBank/DDBJ databases">
        <authorList>
            <person name="Guldener U."/>
        </authorList>
    </citation>
    <scope>NUCLEOTIDE SEQUENCE [LARGE SCALE GENOMIC DNA]</scope>
    <source>
        <strain evidence="4">UTAD17</strain>
    </source>
</reference>
<dbReference type="Proteomes" id="UP000262825">
    <property type="component" value="Unassembled WGS sequence"/>
</dbReference>
<dbReference type="InterPro" id="IPR053000">
    <property type="entry name" value="WSS1-like_metalloprotease"/>
</dbReference>
<name>A0A376BBE9_9ASCO</name>
<protein>
    <recommendedName>
        <fullName evidence="2">WLM domain-containing protein</fullName>
    </recommendedName>
</protein>
<dbReference type="OrthoDB" id="49605at2759"/>
<feature type="domain" description="WLM" evidence="2">
    <location>
        <begin position="27"/>
        <end position="225"/>
    </location>
</feature>
<evidence type="ECO:0000313" key="3">
    <source>
        <dbReference type="EMBL" id="SSD62013.1"/>
    </source>
</evidence>
<dbReference type="PANTHER" id="PTHR46622:SF1">
    <property type="entry name" value="DNA-DEPENDENT METALLOPROTEASE WSS1"/>
    <property type="match status" value="1"/>
</dbReference>
<keyword evidence="4" id="KW-1185">Reference proteome</keyword>
<feature type="region of interest" description="Disordered" evidence="1">
    <location>
        <begin position="189"/>
        <end position="212"/>
    </location>
</feature>
<dbReference type="InterPro" id="IPR013536">
    <property type="entry name" value="WLM_dom"/>
</dbReference>
<proteinExistence type="predicted"/>
<evidence type="ECO:0000313" key="4">
    <source>
        <dbReference type="Proteomes" id="UP000262825"/>
    </source>
</evidence>
<accession>A0A376BBE9</accession>
<dbReference type="PROSITE" id="PS51397">
    <property type="entry name" value="WLM"/>
    <property type="match status" value="1"/>
</dbReference>
<evidence type="ECO:0000259" key="2">
    <source>
        <dbReference type="PROSITE" id="PS51397"/>
    </source>
</evidence>
<dbReference type="GO" id="GO:0005634">
    <property type="term" value="C:nucleus"/>
    <property type="evidence" value="ECO:0007669"/>
    <property type="project" value="TreeGrafter"/>
</dbReference>
<gene>
    <name evidence="3" type="ORF">SCODWIG_03775</name>
</gene>
<dbReference type="PANTHER" id="PTHR46622">
    <property type="entry name" value="DNA-DEPENDENT METALLOPROTEASE WSS1"/>
    <property type="match status" value="1"/>
</dbReference>
<organism evidence="3 4">
    <name type="scientific">Saccharomycodes ludwigii</name>
    <dbReference type="NCBI Taxonomy" id="36035"/>
    <lineage>
        <taxon>Eukaryota</taxon>
        <taxon>Fungi</taxon>
        <taxon>Dikarya</taxon>
        <taxon>Ascomycota</taxon>
        <taxon>Saccharomycotina</taxon>
        <taxon>Saccharomycetes</taxon>
        <taxon>Saccharomycodales</taxon>
        <taxon>Saccharomycodaceae</taxon>
        <taxon>Saccharomycodes</taxon>
    </lineage>
</organism>